<organism evidence="2 3">
    <name type="scientific">Paspalum notatum var. saurae</name>
    <dbReference type="NCBI Taxonomy" id="547442"/>
    <lineage>
        <taxon>Eukaryota</taxon>
        <taxon>Viridiplantae</taxon>
        <taxon>Streptophyta</taxon>
        <taxon>Embryophyta</taxon>
        <taxon>Tracheophyta</taxon>
        <taxon>Spermatophyta</taxon>
        <taxon>Magnoliopsida</taxon>
        <taxon>Liliopsida</taxon>
        <taxon>Poales</taxon>
        <taxon>Poaceae</taxon>
        <taxon>PACMAD clade</taxon>
        <taxon>Panicoideae</taxon>
        <taxon>Andropogonodae</taxon>
        <taxon>Paspaleae</taxon>
        <taxon>Paspalinae</taxon>
        <taxon>Paspalum</taxon>
    </lineage>
</organism>
<feature type="region of interest" description="Disordered" evidence="1">
    <location>
        <begin position="1"/>
        <end position="37"/>
    </location>
</feature>
<dbReference type="AlphaFoldDB" id="A0AAQ3T8Q0"/>
<feature type="compositionally biased region" description="Pro residues" evidence="1">
    <location>
        <begin position="1"/>
        <end position="11"/>
    </location>
</feature>
<feature type="region of interest" description="Disordered" evidence="1">
    <location>
        <begin position="68"/>
        <end position="92"/>
    </location>
</feature>
<name>A0AAQ3T8Q0_PASNO</name>
<keyword evidence="3" id="KW-1185">Reference proteome</keyword>
<reference evidence="2 3" key="1">
    <citation type="submission" date="2024-02" db="EMBL/GenBank/DDBJ databases">
        <title>High-quality chromosome-scale genome assembly of Pensacola bahiagrass (Paspalum notatum Flugge var. saurae).</title>
        <authorList>
            <person name="Vega J.M."/>
            <person name="Podio M."/>
            <person name="Orjuela J."/>
            <person name="Siena L.A."/>
            <person name="Pessino S.C."/>
            <person name="Combes M.C."/>
            <person name="Mariac C."/>
            <person name="Albertini E."/>
            <person name="Pupilli F."/>
            <person name="Ortiz J.P.A."/>
            <person name="Leblanc O."/>
        </authorList>
    </citation>
    <scope>NUCLEOTIDE SEQUENCE [LARGE SCALE GENOMIC DNA]</scope>
    <source>
        <strain evidence="2">R1</strain>
        <tissue evidence="2">Leaf</tissue>
    </source>
</reference>
<gene>
    <name evidence="2" type="ORF">U9M48_017520</name>
</gene>
<evidence type="ECO:0000313" key="2">
    <source>
        <dbReference type="EMBL" id="WVZ68596.1"/>
    </source>
</evidence>
<accession>A0AAQ3T8Q0</accession>
<sequence>MCHPGLPPLPPGCAARRRVQQPAVASSPSPSVPQERQAPTHFYCVCSPTAHRGSFRCRWHRSGYEWGRRRPFADAPGRGEASPAMHARMAAP</sequence>
<dbReference type="PANTHER" id="PTHR33132:SF128">
    <property type="entry name" value="OS01G0778900 PROTEIN"/>
    <property type="match status" value="1"/>
</dbReference>
<protein>
    <submittedName>
        <fullName evidence="2">Uncharacterized protein</fullName>
    </submittedName>
</protein>
<proteinExistence type="predicted"/>
<dbReference type="PANTHER" id="PTHR33132">
    <property type="entry name" value="OSJNBB0118P14.9 PROTEIN"/>
    <property type="match status" value="1"/>
</dbReference>
<feature type="compositionally biased region" description="Low complexity" evidence="1">
    <location>
        <begin position="20"/>
        <end position="34"/>
    </location>
</feature>
<dbReference type="EMBL" id="CP144748">
    <property type="protein sequence ID" value="WVZ68596.1"/>
    <property type="molecule type" value="Genomic_DNA"/>
</dbReference>
<dbReference type="Proteomes" id="UP001341281">
    <property type="component" value="Chromosome 04"/>
</dbReference>
<evidence type="ECO:0000256" key="1">
    <source>
        <dbReference type="SAM" id="MobiDB-lite"/>
    </source>
</evidence>
<evidence type="ECO:0000313" key="3">
    <source>
        <dbReference type="Proteomes" id="UP001341281"/>
    </source>
</evidence>